<accession>A0ABS3MW13</accession>
<feature type="transmembrane region" description="Helical" evidence="1">
    <location>
        <begin position="22"/>
        <end position="44"/>
    </location>
</feature>
<dbReference type="SUPFAM" id="SSF48317">
    <property type="entry name" value="Acid phosphatase/Vanadium-dependent haloperoxidase"/>
    <property type="match status" value="1"/>
</dbReference>
<dbReference type="Proteomes" id="UP000663981">
    <property type="component" value="Unassembled WGS sequence"/>
</dbReference>
<feature type="transmembrane region" description="Helical" evidence="1">
    <location>
        <begin position="144"/>
        <end position="164"/>
    </location>
</feature>
<dbReference type="InterPro" id="IPR000326">
    <property type="entry name" value="PAP2/HPO"/>
</dbReference>
<dbReference type="EMBL" id="JAGDEL010000001">
    <property type="protein sequence ID" value="MBO1510194.1"/>
    <property type="molecule type" value="Genomic_DNA"/>
</dbReference>
<dbReference type="Gene3D" id="1.20.144.10">
    <property type="entry name" value="Phosphatidic acid phosphatase type 2/haloperoxidase"/>
    <property type="match status" value="1"/>
</dbReference>
<dbReference type="SMART" id="SM00014">
    <property type="entry name" value="acidPPc"/>
    <property type="match status" value="1"/>
</dbReference>
<evidence type="ECO:0000313" key="3">
    <source>
        <dbReference type="EMBL" id="MBO1510194.1"/>
    </source>
</evidence>
<sequence length="166" mass="19341">MDQRLFKWINDFAGKNTFLDNIMVFASNKIRYIFAFVLFLMWLRKGQKRKVFYHSLISLMINLCINVLIKQYKFRPRPFMTRKANLLIPSKLDSTFTSKHTLLAFAVSTMIFISNKIFGFIMLGLSVLIGFSRIWTGAHYPFDVVRSAFIGSIVSIVVNMLPLIRK</sequence>
<protein>
    <submittedName>
        <fullName evidence="3">Phosphatase PAP2 family protein</fullName>
    </submittedName>
</protein>
<feature type="transmembrane region" description="Helical" evidence="1">
    <location>
        <begin position="51"/>
        <end position="69"/>
    </location>
</feature>
<dbReference type="RefSeq" id="WP_207974869.1">
    <property type="nucleotide sequence ID" value="NZ_JAGDEL010000001.1"/>
</dbReference>
<dbReference type="InterPro" id="IPR036938">
    <property type="entry name" value="PAP2/HPO_sf"/>
</dbReference>
<organism evidence="3 4">
    <name type="scientific">Metabacillus bambusae</name>
    <dbReference type="NCBI Taxonomy" id="2795218"/>
    <lineage>
        <taxon>Bacteria</taxon>
        <taxon>Bacillati</taxon>
        <taxon>Bacillota</taxon>
        <taxon>Bacilli</taxon>
        <taxon>Bacillales</taxon>
        <taxon>Bacillaceae</taxon>
        <taxon>Metabacillus</taxon>
    </lineage>
</organism>
<dbReference type="PANTHER" id="PTHR14969">
    <property type="entry name" value="SPHINGOSINE-1-PHOSPHATE PHOSPHOHYDROLASE"/>
    <property type="match status" value="1"/>
</dbReference>
<keyword evidence="1" id="KW-0812">Transmembrane</keyword>
<keyword evidence="1" id="KW-0472">Membrane</keyword>
<proteinExistence type="predicted"/>
<reference evidence="3 4" key="1">
    <citation type="submission" date="2021-03" db="EMBL/GenBank/DDBJ databases">
        <title>Whole genome sequence of Metabacillus bambusae BG109.</title>
        <authorList>
            <person name="Jeong J.W."/>
        </authorList>
    </citation>
    <scope>NUCLEOTIDE SEQUENCE [LARGE SCALE GENOMIC DNA]</scope>
    <source>
        <strain evidence="3 4">BG109</strain>
    </source>
</reference>
<evidence type="ECO:0000256" key="1">
    <source>
        <dbReference type="SAM" id="Phobius"/>
    </source>
</evidence>
<comment type="caution">
    <text evidence="3">The sequence shown here is derived from an EMBL/GenBank/DDBJ whole genome shotgun (WGS) entry which is preliminary data.</text>
</comment>
<feature type="domain" description="Phosphatidic acid phosphatase type 2/haloperoxidase" evidence="2">
    <location>
        <begin position="51"/>
        <end position="159"/>
    </location>
</feature>
<evidence type="ECO:0000259" key="2">
    <source>
        <dbReference type="SMART" id="SM00014"/>
    </source>
</evidence>
<gene>
    <name evidence="3" type="ORF">I7822_00600</name>
</gene>
<dbReference type="PANTHER" id="PTHR14969:SF58">
    <property type="entry name" value="UNDECAPRENYL-DIPHOSPHATASE BCRC"/>
    <property type="match status" value="1"/>
</dbReference>
<keyword evidence="1" id="KW-1133">Transmembrane helix</keyword>
<dbReference type="Pfam" id="PF01569">
    <property type="entry name" value="PAP2"/>
    <property type="match status" value="1"/>
</dbReference>
<keyword evidence="4" id="KW-1185">Reference proteome</keyword>
<name>A0ABS3MW13_9BACI</name>
<evidence type="ECO:0000313" key="4">
    <source>
        <dbReference type="Proteomes" id="UP000663981"/>
    </source>
</evidence>